<protein>
    <submittedName>
        <fullName evidence="1">Uncharacterized protein</fullName>
    </submittedName>
</protein>
<name>A0A1G7U790_9SPHI</name>
<evidence type="ECO:0000313" key="1">
    <source>
        <dbReference type="EMBL" id="SDG43323.1"/>
    </source>
</evidence>
<dbReference type="STRING" id="405671.SAMN05421827_106203"/>
<dbReference type="Proteomes" id="UP000199643">
    <property type="component" value="Unassembled WGS sequence"/>
</dbReference>
<reference evidence="2" key="1">
    <citation type="submission" date="2016-10" db="EMBL/GenBank/DDBJ databases">
        <authorList>
            <person name="Varghese N."/>
            <person name="Submissions S."/>
        </authorList>
    </citation>
    <scope>NUCLEOTIDE SEQUENCE [LARGE SCALE GENOMIC DNA]</scope>
    <source>
        <strain evidence="2">DSM 17933</strain>
    </source>
</reference>
<proteinExistence type="predicted"/>
<organism evidence="1 2">
    <name type="scientific">Pedobacter terrae</name>
    <dbReference type="NCBI Taxonomy" id="405671"/>
    <lineage>
        <taxon>Bacteria</taxon>
        <taxon>Pseudomonadati</taxon>
        <taxon>Bacteroidota</taxon>
        <taxon>Sphingobacteriia</taxon>
        <taxon>Sphingobacteriales</taxon>
        <taxon>Sphingobacteriaceae</taxon>
        <taxon>Pedobacter</taxon>
    </lineage>
</organism>
<evidence type="ECO:0000313" key="2">
    <source>
        <dbReference type="Proteomes" id="UP000199643"/>
    </source>
</evidence>
<accession>A0A1G7U790</accession>
<keyword evidence="2" id="KW-1185">Reference proteome</keyword>
<dbReference type="EMBL" id="FNCH01000006">
    <property type="protein sequence ID" value="SDG43323.1"/>
    <property type="molecule type" value="Genomic_DNA"/>
</dbReference>
<dbReference type="AlphaFoldDB" id="A0A1G7U790"/>
<sequence>MISISYLNDFQANAKRNSIPLQPAFDKKKL</sequence>
<gene>
    <name evidence="1" type="ORF">SAMN05421827_106203</name>
</gene>